<keyword evidence="1" id="KW-0472">Membrane</keyword>
<feature type="domain" description="DUF4781" evidence="2">
    <location>
        <begin position="137"/>
        <end position="359"/>
    </location>
</feature>
<comment type="caution">
    <text evidence="3">The sequence shown here is derived from an EMBL/GenBank/DDBJ whole genome shotgun (WGS) entry which is preliminary data.</text>
</comment>
<evidence type="ECO:0000256" key="1">
    <source>
        <dbReference type="SAM" id="Phobius"/>
    </source>
</evidence>
<dbReference type="OrthoDB" id="6598023at2759"/>
<name>A0A6G0XQT5_APHCR</name>
<keyword evidence="1" id="KW-0812">Transmembrane</keyword>
<dbReference type="AlphaFoldDB" id="A0A6G0XQT5"/>
<reference evidence="3 4" key="1">
    <citation type="submission" date="2019-08" db="EMBL/GenBank/DDBJ databases">
        <title>Whole genome of Aphis craccivora.</title>
        <authorList>
            <person name="Voronova N.V."/>
            <person name="Shulinski R.S."/>
            <person name="Bandarenka Y.V."/>
            <person name="Zhorov D.G."/>
            <person name="Warner D."/>
        </authorList>
    </citation>
    <scope>NUCLEOTIDE SEQUENCE [LARGE SCALE GENOMIC DNA]</scope>
    <source>
        <strain evidence="3">180601</strain>
        <tissue evidence="3">Whole Body</tissue>
    </source>
</reference>
<keyword evidence="4" id="KW-1185">Reference proteome</keyword>
<accession>A0A6G0XQT5</accession>
<dbReference type="PANTHER" id="PTHR21115:SF0">
    <property type="entry name" value="GH06117P-RELATED"/>
    <property type="match status" value="1"/>
</dbReference>
<protein>
    <submittedName>
        <fullName evidence="3">DUF4781 domain-containing protein</fullName>
    </submittedName>
</protein>
<feature type="transmembrane region" description="Helical" evidence="1">
    <location>
        <begin position="198"/>
        <end position="216"/>
    </location>
</feature>
<dbReference type="EMBL" id="VUJU01007632">
    <property type="protein sequence ID" value="KAF0742773.1"/>
    <property type="molecule type" value="Genomic_DNA"/>
</dbReference>
<proteinExistence type="predicted"/>
<dbReference type="PANTHER" id="PTHR21115">
    <property type="entry name" value="GH06117P-RELATED"/>
    <property type="match status" value="1"/>
</dbReference>
<sequence>MESRGRQLIERLEELQYYNFNYRPKWITIHKNKLKLFMAYLYYGYPSHKKIDETSSPEIVLTDKVFELYENEAKENILKLNKNLEKLIEPDCDGNIEVGVTMTHSICKNKNCDTCQNFPDKDIHIWKLLRLKSKEYEFYVIDFEHNKMYYGWNDYMEENVLPEGYMFYPNSGFYDASKNLYQTKTPASKKMTNTGVSILNWIGGSILWISSFLFPIAAPITFTAALALTGSNMYGIGRQISQLKNMYKHDIEVSGIQSCREWINLAISGIGALLTPTFAYNAYKAMFSETTQVTSGALNIIQKTSCIAQSTLNIFRIALDFINYNFEITPTNVLHLRLDIFIATGILNPSDVIEDILKVLSTGTVREPLYKTLEQYPYFLGQKIMTSAYFFKNHFAVFVEQVTASLEDKLTPINLLFAWSTIRRIFNSYQKQTAKLDISDLLWHLVDNTTETESVKDVLRGKCMVKLLECLWKVAPMWNRAFAKYCIECVLEEANKLSKNHDNRVLNVARSGVTKSLKPERLSMDNYVLWAINRTRKNPEKLIHKYQQHVSLPKHMFDDEMVVNQTDGDNLSVKGYTLVAPCSELDFDICLRFAKKINPEHSYNNHEFLQSKPDVALMTNCSDFSINIVFFGIDLINDVPKMSICFFQKKHDSYSAVDNHKGLKKLQAAH</sequence>
<evidence type="ECO:0000259" key="2">
    <source>
        <dbReference type="Pfam" id="PF16013"/>
    </source>
</evidence>
<evidence type="ECO:0000313" key="3">
    <source>
        <dbReference type="EMBL" id="KAF0742773.1"/>
    </source>
</evidence>
<organism evidence="3 4">
    <name type="scientific">Aphis craccivora</name>
    <name type="common">Cowpea aphid</name>
    <dbReference type="NCBI Taxonomy" id="307492"/>
    <lineage>
        <taxon>Eukaryota</taxon>
        <taxon>Metazoa</taxon>
        <taxon>Ecdysozoa</taxon>
        <taxon>Arthropoda</taxon>
        <taxon>Hexapoda</taxon>
        <taxon>Insecta</taxon>
        <taxon>Pterygota</taxon>
        <taxon>Neoptera</taxon>
        <taxon>Paraneoptera</taxon>
        <taxon>Hemiptera</taxon>
        <taxon>Sternorrhyncha</taxon>
        <taxon>Aphidomorpha</taxon>
        <taxon>Aphidoidea</taxon>
        <taxon>Aphididae</taxon>
        <taxon>Aphidini</taxon>
        <taxon>Aphis</taxon>
        <taxon>Aphis</taxon>
    </lineage>
</organism>
<dbReference type="InterPro" id="IPR031962">
    <property type="entry name" value="DUF4781"/>
</dbReference>
<dbReference type="Proteomes" id="UP000478052">
    <property type="component" value="Unassembled WGS sequence"/>
</dbReference>
<keyword evidence="1" id="KW-1133">Transmembrane helix</keyword>
<evidence type="ECO:0000313" key="4">
    <source>
        <dbReference type="Proteomes" id="UP000478052"/>
    </source>
</evidence>
<dbReference type="Pfam" id="PF16013">
    <property type="entry name" value="DUF4781"/>
    <property type="match status" value="1"/>
</dbReference>
<gene>
    <name evidence="3" type="ORF">FWK35_00036013</name>
</gene>